<dbReference type="Pfam" id="PF26215">
    <property type="entry name" value="HTH_animal"/>
    <property type="match status" value="1"/>
</dbReference>
<evidence type="ECO:0000313" key="4">
    <source>
        <dbReference type="RefSeq" id="XP_041420849.1"/>
    </source>
</evidence>
<dbReference type="GeneID" id="121394310"/>
<dbReference type="InterPro" id="IPR000477">
    <property type="entry name" value="RT_dom"/>
</dbReference>
<dbReference type="PANTHER" id="PTHR21301">
    <property type="entry name" value="REVERSE TRANSCRIPTASE"/>
    <property type="match status" value="1"/>
</dbReference>
<organism evidence="3 4">
    <name type="scientific">Xenopus laevis</name>
    <name type="common">African clawed frog</name>
    <dbReference type="NCBI Taxonomy" id="8355"/>
    <lineage>
        <taxon>Eukaryota</taxon>
        <taxon>Metazoa</taxon>
        <taxon>Chordata</taxon>
        <taxon>Craniata</taxon>
        <taxon>Vertebrata</taxon>
        <taxon>Euteleostomi</taxon>
        <taxon>Amphibia</taxon>
        <taxon>Batrachia</taxon>
        <taxon>Anura</taxon>
        <taxon>Pipoidea</taxon>
        <taxon>Pipidae</taxon>
        <taxon>Xenopodinae</taxon>
        <taxon>Xenopus</taxon>
        <taxon>Xenopus</taxon>
    </lineage>
</organism>
<dbReference type="RefSeq" id="XP_041420849.1">
    <property type="nucleotide sequence ID" value="XM_041564915.1"/>
</dbReference>
<feature type="domain" description="Reverse transcriptase" evidence="2">
    <location>
        <begin position="1"/>
        <end position="192"/>
    </location>
</feature>
<dbReference type="InterPro" id="IPR058912">
    <property type="entry name" value="HTH_animal"/>
</dbReference>
<feature type="domain" description="GIY-YIG" evidence="1">
    <location>
        <begin position="366"/>
        <end position="455"/>
    </location>
</feature>
<dbReference type="OrthoDB" id="9907881at2759"/>
<evidence type="ECO:0000259" key="1">
    <source>
        <dbReference type="PROSITE" id="PS50164"/>
    </source>
</evidence>
<sequence>MSSVFQPIAVMLDTVLNPIVGIEVITAAMADLGLPGGVVDLLLQLLGWILKRNYFLFEGKFYEQSQGTSMGSNVAPAYANLYMAHFEDNFVYNNQEFWPLILMWLRYIDNLFFVWQGTEESLKLFVDHLNSRIPTIKFTLEYDRNQIHFLDVTVRLQDGKFSTDIYRKPTDRITYLNPHSFHPPSTIKGLPYSQMLRTRRIVSEDDKFEERAEEMMTHFESRGYGTDMLETAREKVKGTSRTTLLSKKAKKKSDRLPFVTTYSRQSGRVKKIIYRHWHLLQMDQRLKPWVAEPPMMAYKRSSNLRDHLVHALIEPQKKQGTWLSGAKGMFKCGRCVNCNFVMRTDKFYHPMTGREYEMTDYINCQTDYVIYMVKCPCGKVYVGETTRSLSIRIGEHRSDVRLKKHTSPLARHFMEANHQVSQLKFMGIERVRTPTRGGNREILLKQRELKWIYRLQTLSPNGLNEDRELSLFF</sequence>
<dbReference type="PANTHER" id="PTHR21301:SF12">
    <property type="match status" value="1"/>
</dbReference>
<protein>
    <submittedName>
        <fullName evidence="4">Uncharacterized protein LOC121394310 isoform X1</fullName>
    </submittedName>
</protein>
<accession>A0A8J1KX62</accession>
<dbReference type="CDD" id="cd10442">
    <property type="entry name" value="GIY-YIG_PLEs"/>
    <property type="match status" value="1"/>
</dbReference>
<gene>
    <name evidence="4" type="primary">LOC121394310</name>
</gene>
<evidence type="ECO:0000259" key="2">
    <source>
        <dbReference type="PROSITE" id="PS50878"/>
    </source>
</evidence>
<dbReference type="Gene3D" id="3.40.1440.10">
    <property type="entry name" value="GIY-YIG endonuclease"/>
    <property type="match status" value="1"/>
</dbReference>
<dbReference type="AlphaFoldDB" id="A0A8J1KX62"/>
<evidence type="ECO:0000313" key="3">
    <source>
        <dbReference type="Proteomes" id="UP000186698"/>
    </source>
</evidence>
<dbReference type="PROSITE" id="PS50878">
    <property type="entry name" value="RT_POL"/>
    <property type="match status" value="1"/>
</dbReference>
<reference evidence="4" key="1">
    <citation type="submission" date="2025-08" db="UniProtKB">
        <authorList>
            <consortium name="RefSeq"/>
        </authorList>
    </citation>
    <scope>IDENTIFICATION</scope>
    <source>
        <strain evidence="4">J_2021</strain>
        <tissue evidence="4">Erythrocytes</tissue>
    </source>
</reference>
<name>A0A8J1KX62_XENLA</name>
<proteinExistence type="predicted"/>
<dbReference type="InterPro" id="IPR035901">
    <property type="entry name" value="GIY-YIG_endonuc_sf"/>
</dbReference>
<dbReference type="PROSITE" id="PS50164">
    <property type="entry name" value="GIY_YIG"/>
    <property type="match status" value="1"/>
</dbReference>
<dbReference type="KEGG" id="xla:121394310"/>
<dbReference type="Proteomes" id="UP000186698">
    <property type="component" value="Chromosome 5S"/>
</dbReference>
<keyword evidence="3" id="KW-1185">Reference proteome</keyword>
<dbReference type="InterPro" id="IPR000305">
    <property type="entry name" value="GIY-YIG_endonuc"/>
</dbReference>